<evidence type="ECO:0000313" key="7">
    <source>
        <dbReference type="Proteomes" id="UP000193834"/>
    </source>
</evidence>
<comment type="catalytic activity">
    <reaction evidence="3">
        <text>3',5'-cyclic UMP + H2O = UMP + H(+)</text>
        <dbReference type="Rhea" id="RHEA:70575"/>
        <dbReference type="ChEBI" id="CHEBI:15377"/>
        <dbReference type="ChEBI" id="CHEBI:15378"/>
        <dbReference type="ChEBI" id="CHEBI:57865"/>
        <dbReference type="ChEBI" id="CHEBI:184387"/>
    </reaction>
    <physiologicalReaction direction="left-to-right" evidence="3">
        <dbReference type="Rhea" id="RHEA:70576"/>
    </physiologicalReaction>
</comment>
<dbReference type="Proteomes" id="UP000193834">
    <property type="component" value="Unassembled WGS sequence"/>
</dbReference>
<dbReference type="OrthoDB" id="9805728at2"/>
<feature type="compositionally biased region" description="Basic and acidic residues" evidence="4">
    <location>
        <begin position="217"/>
        <end position="228"/>
    </location>
</feature>
<evidence type="ECO:0000256" key="1">
    <source>
        <dbReference type="ARBA" id="ARBA00034221"/>
    </source>
</evidence>
<feature type="domain" description="Metallo-beta-lactamase" evidence="5">
    <location>
        <begin position="263"/>
        <end position="331"/>
    </location>
</feature>
<dbReference type="GO" id="GO:0005737">
    <property type="term" value="C:cytoplasm"/>
    <property type="evidence" value="ECO:0007669"/>
    <property type="project" value="TreeGrafter"/>
</dbReference>
<dbReference type="STRING" id="1852522.SAMN06295960_2318"/>
<dbReference type="Gene3D" id="3.60.15.10">
    <property type="entry name" value="Ribonuclease Z/Hydroxyacylglutathione hydrolase-like"/>
    <property type="match status" value="2"/>
</dbReference>
<dbReference type="PANTHER" id="PTHR15032">
    <property type="entry name" value="N-ACYL-PHOSPHATIDYLETHANOLAMINE-HYDROLYZING PHOSPHOLIPASE D"/>
    <property type="match status" value="1"/>
</dbReference>
<name>A0A1X7KCH7_9BACL</name>
<feature type="domain" description="Metallo-beta-lactamase" evidence="5">
    <location>
        <begin position="76"/>
        <end position="196"/>
    </location>
</feature>
<evidence type="ECO:0000259" key="5">
    <source>
        <dbReference type="Pfam" id="PF12706"/>
    </source>
</evidence>
<feature type="region of interest" description="Disordered" evidence="4">
    <location>
        <begin position="204"/>
        <end position="260"/>
    </location>
</feature>
<dbReference type="Pfam" id="PF12706">
    <property type="entry name" value="Lactamase_B_2"/>
    <property type="match status" value="2"/>
</dbReference>
<keyword evidence="7" id="KW-1185">Reference proteome</keyword>
<feature type="compositionally biased region" description="Polar residues" evidence="4">
    <location>
        <begin position="243"/>
        <end position="260"/>
    </location>
</feature>
<comment type="catalytic activity">
    <reaction evidence="1">
        <text>3',5'-cyclic CMP + H2O = CMP + H(+)</text>
        <dbReference type="Rhea" id="RHEA:72675"/>
        <dbReference type="ChEBI" id="CHEBI:15377"/>
        <dbReference type="ChEBI" id="CHEBI:15378"/>
        <dbReference type="ChEBI" id="CHEBI:58003"/>
        <dbReference type="ChEBI" id="CHEBI:60377"/>
    </reaction>
    <physiologicalReaction direction="left-to-right" evidence="1">
        <dbReference type="Rhea" id="RHEA:72676"/>
    </physiologicalReaction>
</comment>
<accession>A0A1X7KCH7</accession>
<dbReference type="SUPFAM" id="SSF56281">
    <property type="entry name" value="Metallo-hydrolase/oxidoreductase"/>
    <property type="match status" value="1"/>
</dbReference>
<dbReference type="InterPro" id="IPR001279">
    <property type="entry name" value="Metallo-B-lactamas"/>
</dbReference>
<dbReference type="AlphaFoldDB" id="A0A1X7KCH7"/>
<organism evidence="6 7">
    <name type="scientific">Paenibacillus aquistagni</name>
    <dbReference type="NCBI Taxonomy" id="1852522"/>
    <lineage>
        <taxon>Bacteria</taxon>
        <taxon>Bacillati</taxon>
        <taxon>Bacillota</taxon>
        <taxon>Bacilli</taxon>
        <taxon>Bacillales</taxon>
        <taxon>Paenibacillaceae</taxon>
        <taxon>Paenibacillus</taxon>
    </lineage>
</organism>
<dbReference type="GO" id="GO:0008270">
    <property type="term" value="F:zinc ion binding"/>
    <property type="evidence" value="ECO:0007669"/>
    <property type="project" value="InterPro"/>
</dbReference>
<evidence type="ECO:0000256" key="2">
    <source>
        <dbReference type="ARBA" id="ARBA00034301"/>
    </source>
</evidence>
<dbReference type="PANTHER" id="PTHR15032:SF36">
    <property type="entry name" value="METALLO-BETA-LACTAMASE DOMAIN-CONTAINING PROTEIN"/>
    <property type="match status" value="1"/>
</dbReference>
<proteinExistence type="predicted"/>
<dbReference type="InterPro" id="IPR036866">
    <property type="entry name" value="RibonucZ/Hydroxyglut_hydro"/>
</dbReference>
<comment type="function">
    <text evidence="2">Counteracts the endogenous Pycsar antiviral defense system. Phosphodiesterase that enables metal-dependent hydrolysis of host cyclic nucleotide Pycsar defense signals such as cCMP and cUMP.</text>
</comment>
<gene>
    <name evidence="6" type="ORF">SAMN06295960_2318</name>
</gene>
<dbReference type="InterPro" id="IPR024884">
    <property type="entry name" value="NAPE-PLD"/>
</dbReference>
<sequence length="378" mass="43907">MLRQTFRNMDDVSTTKPWQQFRRWRKERHIRLKQKDYSFVVPRVEPDLNRLAANRTETTYTWVGHSTFLLQMCGLNIVTDPVWATSMAMVKRLTEPGLPIDAMPTVDVILISHSHYDHLHLKSLRMLYQPNTLLIVPKGLKNKMKRLGFKKTMDMEWWESKKIGDVHLTFVPAQHWTRRTLTDTNRSHWGGYVLENEAAYQKRLKQEEQGQPAGVKEQQKHKQKRESMKINIRSDAAKREGGANSSSTAAKSTELNESTKPQEAQTLYFAGDSGYFRGFELIGDRFNIDVAFIPIGAYEPEWFMSAQHVNPEQAMQAFVDVKARVMVPMHYGAFKLADDTPKEALERLIAEQKRRKIPNERIRFIMIGETLDMTKLPD</sequence>
<evidence type="ECO:0000256" key="3">
    <source>
        <dbReference type="ARBA" id="ARBA00048505"/>
    </source>
</evidence>
<dbReference type="RefSeq" id="WP_085494495.1">
    <property type="nucleotide sequence ID" value="NZ_FXAZ01000002.1"/>
</dbReference>
<dbReference type="EMBL" id="FXAZ01000002">
    <property type="protein sequence ID" value="SMG38613.1"/>
    <property type="molecule type" value="Genomic_DNA"/>
</dbReference>
<protein>
    <submittedName>
        <fullName evidence="6">Beta-lactamase superfamily domain-containing protein</fullName>
    </submittedName>
</protein>
<evidence type="ECO:0000256" key="4">
    <source>
        <dbReference type="SAM" id="MobiDB-lite"/>
    </source>
</evidence>
<dbReference type="GO" id="GO:0070290">
    <property type="term" value="F:N-acylphosphatidylethanolamine-specific phospholipase D activity"/>
    <property type="evidence" value="ECO:0007669"/>
    <property type="project" value="InterPro"/>
</dbReference>
<evidence type="ECO:0000313" key="6">
    <source>
        <dbReference type="EMBL" id="SMG38613.1"/>
    </source>
</evidence>
<dbReference type="PIRSF" id="PIRSF038896">
    <property type="entry name" value="NAPE-PLD"/>
    <property type="match status" value="1"/>
</dbReference>
<reference evidence="6 7" key="1">
    <citation type="submission" date="2017-04" db="EMBL/GenBank/DDBJ databases">
        <authorList>
            <person name="Afonso C.L."/>
            <person name="Miller P.J."/>
            <person name="Scott M.A."/>
            <person name="Spackman E."/>
            <person name="Goraichik I."/>
            <person name="Dimitrov K.M."/>
            <person name="Suarez D.L."/>
            <person name="Swayne D.E."/>
        </authorList>
    </citation>
    <scope>NUCLEOTIDE SEQUENCE [LARGE SCALE GENOMIC DNA]</scope>
    <source>
        <strain evidence="6 7">11</strain>
    </source>
</reference>